<dbReference type="AlphaFoldDB" id="A0AAV0R8F3"/>
<comment type="caution">
    <text evidence="3">The sequence shown here is derived from an EMBL/GenBank/DDBJ whole genome shotgun (WGS) entry which is preliminary data.</text>
</comment>
<dbReference type="PANTHER" id="PTHR37185">
    <property type="entry name" value="MEMBRANE PROTEIN"/>
    <property type="match status" value="1"/>
</dbReference>
<keyword evidence="4" id="KW-1185">Reference proteome</keyword>
<feature type="compositionally biased region" description="Basic and acidic residues" evidence="1">
    <location>
        <begin position="367"/>
        <end position="382"/>
    </location>
</feature>
<keyword evidence="2" id="KW-1133">Transmembrane helix</keyword>
<keyword evidence="2" id="KW-0812">Transmembrane</keyword>
<dbReference type="Proteomes" id="UP001154282">
    <property type="component" value="Unassembled WGS sequence"/>
</dbReference>
<feature type="region of interest" description="Disordered" evidence="1">
    <location>
        <begin position="184"/>
        <end position="241"/>
    </location>
</feature>
<feature type="transmembrane region" description="Helical" evidence="2">
    <location>
        <begin position="690"/>
        <end position="709"/>
    </location>
</feature>
<dbReference type="EMBL" id="CAMGYJ010000010">
    <property type="protein sequence ID" value="CAI0552703.1"/>
    <property type="molecule type" value="Genomic_DNA"/>
</dbReference>
<gene>
    <name evidence="3" type="ORF">LITE_LOCUS46558</name>
</gene>
<feature type="compositionally biased region" description="Basic residues" evidence="1">
    <location>
        <begin position="184"/>
        <end position="194"/>
    </location>
</feature>
<keyword evidence="2" id="KW-0472">Membrane</keyword>
<dbReference type="PANTHER" id="PTHR37185:SF3">
    <property type="entry name" value="MEMBRANE PROTEIN"/>
    <property type="match status" value="1"/>
</dbReference>
<feature type="compositionally biased region" description="Basic and acidic residues" evidence="1">
    <location>
        <begin position="216"/>
        <end position="241"/>
    </location>
</feature>
<evidence type="ECO:0000256" key="1">
    <source>
        <dbReference type="SAM" id="MobiDB-lite"/>
    </source>
</evidence>
<evidence type="ECO:0000313" key="3">
    <source>
        <dbReference type="EMBL" id="CAI0552703.1"/>
    </source>
</evidence>
<sequence length="838" mass="91040">SREAYEASKEAYEARREAHNDYMIAGLKELRAKLERYAARRRATRNQPKSTSSDSSASIEDTPAIVEFAPAAVEISSIGAAPQLASTTDVPSILTTIIEGQPLRTSIAAATVPITKPSTPLGAADIEVTAAAKASPFTDPAAAAILPAQHNKEDDRMAQFQSRAVEKVQTTPRTNPIPIKGWKFKKRKKRKQRRKLLEGNTPSEKKKGLKKCGASADRREETEAKLEARADGESRRSRAEADAGGVFAAMARQEGASRAEALVTAARLCLDTAELQLARGTRRWESVSFATSGGGDPRRRAEESGSPDRLLGCTRESEETGKKVAAAADEEETPATPWASHRVELPVNEVKKEIGAGKLLLASLGKEATEKEGPTSETKREVGGGGILRANPKSTSIRTAQLGRAQFSKEGWVGFCHGPSAALRVGREKNLSGLALGLTDQQSGLQLGVKWAKAESDHGPNPKSDGIILWSNNKTSGGPDRVEKWGSPGLWQGPNVEEAVGFTISCLDELVLRDGFLNKNEPSGSLSYGIGRPTKAEMMKFEFINEAGTTKQMVFQIPAMEDMNFLRIHNRCYQPRIHIDQLTHHRHFSAVIQFPSTQRSSLVSSSTISSLSLSKPTFRFSRIPRINASVVDGKGAERQEEGFSNHGTEMDYLAPDGDVYLNTLRLVECSMFAAVTGLVYFLSNSLSIENYFGCFFSLPIVISSLRWGVTAGRKTMVATAMLLFVLSGPVKALTYLLTHGILGLTMGSLWRLQANWTVSIFVCTIARATGAMGYVFTSSFLIRENILALVIVIREGKMKGGIRPGEVKQWMMQNLSGLDACHRIVVVHLDLTPGTLGI</sequence>
<feature type="transmembrane region" description="Helical" evidence="2">
    <location>
        <begin position="749"/>
        <end position="768"/>
    </location>
</feature>
<feature type="region of interest" description="Disordered" evidence="1">
    <location>
        <begin position="285"/>
        <end position="337"/>
    </location>
</feature>
<protein>
    <submittedName>
        <fullName evidence="3">Uncharacterized protein</fullName>
    </submittedName>
</protein>
<feature type="transmembrane region" description="Helical" evidence="2">
    <location>
        <begin position="715"/>
        <end position="737"/>
    </location>
</feature>
<proteinExistence type="predicted"/>
<evidence type="ECO:0000313" key="4">
    <source>
        <dbReference type="Proteomes" id="UP001154282"/>
    </source>
</evidence>
<feature type="non-terminal residue" evidence="3">
    <location>
        <position position="1"/>
    </location>
</feature>
<name>A0AAV0R8F3_9ROSI</name>
<organism evidence="3 4">
    <name type="scientific">Linum tenue</name>
    <dbReference type="NCBI Taxonomy" id="586396"/>
    <lineage>
        <taxon>Eukaryota</taxon>
        <taxon>Viridiplantae</taxon>
        <taxon>Streptophyta</taxon>
        <taxon>Embryophyta</taxon>
        <taxon>Tracheophyta</taxon>
        <taxon>Spermatophyta</taxon>
        <taxon>Magnoliopsida</taxon>
        <taxon>eudicotyledons</taxon>
        <taxon>Gunneridae</taxon>
        <taxon>Pentapetalae</taxon>
        <taxon>rosids</taxon>
        <taxon>fabids</taxon>
        <taxon>Malpighiales</taxon>
        <taxon>Linaceae</taxon>
        <taxon>Linum</taxon>
    </lineage>
</organism>
<accession>A0AAV0R8F3</accession>
<reference evidence="3" key="1">
    <citation type="submission" date="2022-08" db="EMBL/GenBank/DDBJ databases">
        <authorList>
            <person name="Gutierrez-Valencia J."/>
        </authorList>
    </citation>
    <scope>NUCLEOTIDE SEQUENCE</scope>
</reference>
<evidence type="ECO:0000256" key="2">
    <source>
        <dbReference type="SAM" id="Phobius"/>
    </source>
</evidence>
<feature type="region of interest" description="Disordered" evidence="1">
    <location>
        <begin position="38"/>
        <end position="61"/>
    </location>
</feature>
<feature type="region of interest" description="Disordered" evidence="1">
    <location>
        <begin position="367"/>
        <end position="391"/>
    </location>
</feature>